<proteinExistence type="predicted"/>
<feature type="transmembrane region" description="Helical" evidence="2">
    <location>
        <begin position="89"/>
        <end position="108"/>
    </location>
</feature>
<evidence type="ECO:0000256" key="1">
    <source>
        <dbReference type="SAM" id="MobiDB-lite"/>
    </source>
</evidence>
<dbReference type="OrthoDB" id="9758757at2"/>
<dbReference type="Proteomes" id="UP001515100">
    <property type="component" value="Unassembled WGS sequence"/>
</dbReference>
<feature type="transmembrane region" description="Helical" evidence="2">
    <location>
        <begin position="65"/>
        <end position="83"/>
    </location>
</feature>
<dbReference type="RefSeq" id="WP_129184337.1">
    <property type="nucleotide sequence ID" value="NZ_JAGIOG010000001.1"/>
</dbReference>
<feature type="region of interest" description="Disordered" evidence="1">
    <location>
        <begin position="242"/>
        <end position="269"/>
    </location>
</feature>
<organism evidence="3 4">
    <name type="scientific">Aeromicrobium fastidiosum</name>
    <dbReference type="NCBI Taxonomy" id="52699"/>
    <lineage>
        <taxon>Bacteria</taxon>
        <taxon>Bacillati</taxon>
        <taxon>Actinomycetota</taxon>
        <taxon>Actinomycetes</taxon>
        <taxon>Propionibacteriales</taxon>
        <taxon>Nocardioidaceae</taxon>
        <taxon>Aeromicrobium</taxon>
    </lineage>
</organism>
<evidence type="ECO:0000313" key="3">
    <source>
        <dbReference type="EMBL" id="KAA1376370.1"/>
    </source>
</evidence>
<dbReference type="EMBL" id="SDPP02000003">
    <property type="protein sequence ID" value="KAA1376370.1"/>
    <property type="molecule type" value="Genomic_DNA"/>
</dbReference>
<feature type="transmembrane region" description="Helical" evidence="2">
    <location>
        <begin position="217"/>
        <end position="238"/>
    </location>
</feature>
<reference evidence="3" key="1">
    <citation type="submission" date="2019-09" db="EMBL/GenBank/DDBJ databases">
        <authorList>
            <person name="Li J."/>
        </authorList>
    </citation>
    <scope>NUCLEOTIDE SEQUENCE [LARGE SCALE GENOMIC DNA]</scope>
    <source>
        <strain evidence="3">NRBC 14897</strain>
    </source>
</reference>
<accession>A0A641AL10</accession>
<comment type="caution">
    <text evidence="3">The sequence shown here is derived from an EMBL/GenBank/DDBJ whole genome shotgun (WGS) entry which is preliminary data.</text>
</comment>
<dbReference type="AlphaFoldDB" id="A0A641AL10"/>
<keyword evidence="4" id="KW-1185">Reference proteome</keyword>
<evidence type="ECO:0000256" key="2">
    <source>
        <dbReference type="SAM" id="Phobius"/>
    </source>
</evidence>
<gene>
    <name evidence="3" type="ORF">ESP62_013125</name>
</gene>
<sequence length="398" mass="42694">MPDKTDDTFSPDCGCTDGNLVCAHHQNLYAYKQAFAGRTTARLPVLTVRPTLRTFWSEFDGSRKFLLAILLLGIPTIAFLRGLGVVATLLLIATLIGACALPVAGMLVKKLTLDPANGAVRSRNWRGKTVTLRVDDEMQAAAFQYLALGVTSFAANVVLWTPSGFARLDQRQWGVDNLDDIVFVLGVRVGGVYGDEDIAREFPGVVPAAVMHPRTTAAIGIVVALFLVIGIGAMVAAFNPDHEDDDVGGQRREPTSVEVNGPKPTSLPPEVVARQDALDESLKKALAGKVSWESESAFRPCDEQPGWQRENRYSVQEGARFPGDEVTEAFDAAVRASGLVPVPDDRATNLSTVLSTEYDSPTGAGARAYISAFEATSSYDATSGVSVFTQSDCVITPR</sequence>
<name>A0A641AL10_9ACTN</name>
<evidence type="ECO:0000313" key="4">
    <source>
        <dbReference type="Proteomes" id="UP001515100"/>
    </source>
</evidence>
<keyword evidence="2" id="KW-0472">Membrane</keyword>
<keyword evidence="2" id="KW-1133">Transmembrane helix</keyword>
<protein>
    <submittedName>
        <fullName evidence="3">Uncharacterized protein</fullName>
    </submittedName>
</protein>
<keyword evidence="2" id="KW-0812">Transmembrane</keyword>